<proteinExistence type="predicted"/>
<evidence type="ECO:0000313" key="1">
    <source>
        <dbReference type="EMBL" id="ATQ79006.1"/>
    </source>
</evidence>
<protein>
    <recommendedName>
        <fullName evidence="3">SMI1/KNR4 family protein</fullName>
    </recommendedName>
</protein>
<dbReference type="SUPFAM" id="SSF160631">
    <property type="entry name" value="SMI1/KNR4-like"/>
    <property type="match status" value="1"/>
</dbReference>
<evidence type="ECO:0000313" key="2">
    <source>
        <dbReference type="Proteomes" id="UP000229897"/>
    </source>
</evidence>
<dbReference type="AlphaFoldDB" id="A0A2D2DVL8"/>
<reference evidence="1" key="1">
    <citation type="submission" date="2017-10" db="EMBL/GenBank/DDBJ databases">
        <title>Massilia psychrophilum sp. nov., a novel purple-pigmented bacterium isolated from Tianshan glacier, Xinjiang Municipality, China.</title>
        <authorList>
            <person name="Wang H."/>
        </authorList>
    </citation>
    <scope>NUCLEOTIDE SEQUENCE [LARGE SCALE GENOMIC DNA]</scope>
    <source>
        <strain evidence="1">B2</strain>
    </source>
</reference>
<dbReference type="Proteomes" id="UP000229897">
    <property type="component" value="Chromosome"/>
</dbReference>
<sequence>MVGYHEFELRRIERLYGINIGGDFSEFLLKAGRCDGGVIGDDPLIIYRPTWSVRTHLLFQVNFFNGLQEIGAFEFINKPFVFSLEAETQYYFLQTRNPDDMQVYHYDENAESVQGTGLTLENYLIDILQRYPIGGVVCKGELLDF</sequence>
<evidence type="ECO:0008006" key="3">
    <source>
        <dbReference type="Google" id="ProtNLM"/>
    </source>
</evidence>
<dbReference type="EMBL" id="CP024608">
    <property type="protein sequence ID" value="ATQ79006.1"/>
    <property type="molecule type" value="Genomic_DNA"/>
</dbReference>
<keyword evidence="2" id="KW-1185">Reference proteome</keyword>
<dbReference type="InterPro" id="IPR037883">
    <property type="entry name" value="Knr4/Smi1-like_sf"/>
</dbReference>
<dbReference type="OrthoDB" id="8613156at2"/>
<organism evidence="1 2">
    <name type="scientific">Massilia violaceinigra</name>
    <dbReference type="NCBI Taxonomy" id="2045208"/>
    <lineage>
        <taxon>Bacteria</taxon>
        <taxon>Pseudomonadati</taxon>
        <taxon>Pseudomonadota</taxon>
        <taxon>Betaproteobacteria</taxon>
        <taxon>Burkholderiales</taxon>
        <taxon>Oxalobacteraceae</taxon>
        <taxon>Telluria group</taxon>
        <taxon>Massilia</taxon>
    </lineage>
</organism>
<dbReference type="KEGG" id="mass:CR152_19990"/>
<gene>
    <name evidence="1" type="ORF">CR152_19990</name>
</gene>
<accession>A0A2D2DVL8</accession>
<name>A0A2D2DVL8_9BURK</name>